<proteinExistence type="predicted"/>
<dbReference type="InterPro" id="IPR012902">
    <property type="entry name" value="N_methyl_site"/>
</dbReference>
<dbReference type="Proteomes" id="UP000192418">
    <property type="component" value="Unassembled WGS sequence"/>
</dbReference>
<protein>
    <submittedName>
        <fullName evidence="3">General secretion pathway protein I</fullName>
    </submittedName>
</protein>
<dbReference type="NCBIfam" id="TIGR02532">
    <property type="entry name" value="IV_pilin_GFxxxE"/>
    <property type="match status" value="1"/>
</dbReference>
<name>A0A1W1ZFG2_9BACT</name>
<keyword evidence="2" id="KW-0812">Transmembrane</keyword>
<evidence type="ECO:0000256" key="1">
    <source>
        <dbReference type="SAM" id="MobiDB-lite"/>
    </source>
</evidence>
<feature type="transmembrane region" description="Helical" evidence="2">
    <location>
        <begin position="36"/>
        <end position="61"/>
    </location>
</feature>
<sequence>MPPQLNFPQNPALHNNGPQHHKKTGLTPHGFTLLEIMVSISIIAIVLVSLFQMHAATIVLAEKVKFNAVATALAQKKITEISMDMEDTGNTGGDFGDEFPGYSWECRMGEMSVFDENIISEKQAEHMKRIELSIFLGDRHVFTLQTWVYVNSDA</sequence>
<feature type="region of interest" description="Disordered" evidence="1">
    <location>
        <begin position="1"/>
        <end position="24"/>
    </location>
</feature>
<dbReference type="Pfam" id="PF07963">
    <property type="entry name" value="N_methyl"/>
    <property type="match status" value="1"/>
</dbReference>
<dbReference type="OrthoDB" id="5432486at2"/>
<evidence type="ECO:0000256" key="2">
    <source>
        <dbReference type="SAM" id="Phobius"/>
    </source>
</evidence>
<dbReference type="EMBL" id="FWXY01000002">
    <property type="protein sequence ID" value="SMC47229.1"/>
    <property type="molecule type" value="Genomic_DNA"/>
</dbReference>
<dbReference type="AlphaFoldDB" id="A0A1W1ZFG2"/>
<dbReference type="RefSeq" id="WP_084066915.1">
    <property type="nucleotide sequence ID" value="NZ_FWXY01000002.1"/>
</dbReference>
<feature type="compositionally biased region" description="Polar residues" evidence="1">
    <location>
        <begin position="1"/>
        <end position="18"/>
    </location>
</feature>
<dbReference type="PROSITE" id="PS00409">
    <property type="entry name" value="PROKAR_NTER_METHYL"/>
    <property type="match status" value="1"/>
</dbReference>
<accession>A0A1W1ZFG2</accession>
<dbReference type="STRING" id="1121400.SAMN02746065_102260"/>
<gene>
    <name evidence="3" type="ORF">SAMN02746065_102260</name>
</gene>
<keyword evidence="4" id="KW-1185">Reference proteome</keyword>
<evidence type="ECO:0000313" key="3">
    <source>
        <dbReference type="EMBL" id="SMC47229.1"/>
    </source>
</evidence>
<organism evidence="3 4">
    <name type="scientific">Desulfocicer vacuolatum DSM 3385</name>
    <dbReference type="NCBI Taxonomy" id="1121400"/>
    <lineage>
        <taxon>Bacteria</taxon>
        <taxon>Pseudomonadati</taxon>
        <taxon>Thermodesulfobacteriota</taxon>
        <taxon>Desulfobacteria</taxon>
        <taxon>Desulfobacterales</taxon>
        <taxon>Desulfobacteraceae</taxon>
        <taxon>Desulfocicer</taxon>
    </lineage>
</organism>
<keyword evidence="2" id="KW-0472">Membrane</keyword>
<reference evidence="3 4" key="1">
    <citation type="submission" date="2017-04" db="EMBL/GenBank/DDBJ databases">
        <authorList>
            <person name="Afonso C.L."/>
            <person name="Miller P.J."/>
            <person name="Scott M.A."/>
            <person name="Spackman E."/>
            <person name="Goraichik I."/>
            <person name="Dimitrov K.M."/>
            <person name="Suarez D.L."/>
            <person name="Swayne D.E."/>
        </authorList>
    </citation>
    <scope>NUCLEOTIDE SEQUENCE [LARGE SCALE GENOMIC DNA]</scope>
    <source>
        <strain evidence="3 4">DSM 3385</strain>
    </source>
</reference>
<evidence type="ECO:0000313" key="4">
    <source>
        <dbReference type="Proteomes" id="UP000192418"/>
    </source>
</evidence>
<keyword evidence="2" id="KW-1133">Transmembrane helix</keyword>